<gene>
    <name evidence="2" type="ORF">G3T38_19200</name>
</gene>
<proteinExistence type="predicted"/>
<feature type="signal peptide" evidence="1">
    <location>
        <begin position="1"/>
        <end position="38"/>
    </location>
</feature>
<dbReference type="EMBL" id="JAAGXA010000019">
    <property type="protein sequence ID" value="NEN80387.1"/>
    <property type="molecule type" value="Genomic_DNA"/>
</dbReference>
<reference evidence="2 3" key="1">
    <citation type="journal article" date="2014" name="Int. J. Syst. Evol. Microbiol.">
        <title>Nocardioides zeae sp. nov., isolated from the stem of Zea mays.</title>
        <authorList>
            <person name="Glaeser S.P."/>
            <person name="McInroy J.A."/>
            <person name="Busse H.J."/>
            <person name="Kampfer P."/>
        </authorList>
    </citation>
    <scope>NUCLEOTIDE SEQUENCE [LARGE SCALE GENOMIC DNA]</scope>
    <source>
        <strain evidence="2 3">JCM 30728</strain>
    </source>
</reference>
<dbReference type="Proteomes" id="UP000468687">
    <property type="component" value="Unassembled WGS sequence"/>
</dbReference>
<dbReference type="InterPro" id="IPR006311">
    <property type="entry name" value="TAT_signal"/>
</dbReference>
<evidence type="ECO:0000313" key="2">
    <source>
        <dbReference type="EMBL" id="NEN80387.1"/>
    </source>
</evidence>
<accession>A0A6P0HQD5</accession>
<name>A0A6P0HQD5_9ACTN</name>
<feature type="chain" id="PRO_5026754894" evidence="1">
    <location>
        <begin position="39"/>
        <end position="170"/>
    </location>
</feature>
<evidence type="ECO:0000256" key="1">
    <source>
        <dbReference type="SAM" id="SignalP"/>
    </source>
</evidence>
<keyword evidence="1" id="KW-0732">Signal</keyword>
<evidence type="ECO:0000313" key="3">
    <source>
        <dbReference type="Proteomes" id="UP000468687"/>
    </source>
</evidence>
<organism evidence="2 3">
    <name type="scientific">Nocardioides zeae</name>
    <dbReference type="NCBI Taxonomy" id="1457234"/>
    <lineage>
        <taxon>Bacteria</taxon>
        <taxon>Bacillati</taxon>
        <taxon>Actinomycetota</taxon>
        <taxon>Actinomycetes</taxon>
        <taxon>Propionibacteriales</taxon>
        <taxon>Nocardioidaceae</taxon>
        <taxon>Nocardioides</taxon>
    </lineage>
</organism>
<dbReference type="AlphaFoldDB" id="A0A6P0HQD5"/>
<comment type="caution">
    <text evidence="2">The sequence shown here is derived from an EMBL/GenBank/DDBJ whole genome shotgun (WGS) entry which is preliminary data.</text>
</comment>
<dbReference type="PROSITE" id="PS51318">
    <property type="entry name" value="TAT"/>
    <property type="match status" value="1"/>
</dbReference>
<keyword evidence="3" id="KW-1185">Reference proteome</keyword>
<protein>
    <submittedName>
        <fullName evidence="2">Uncharacterized protein</fullName>
    </submittedName>
</protein>
<sequence length="170" mass="16748">MTEIQNDGRRLVSRRAVTRTAAWSVPAVAVVSAAPAFAASTTDVGYYAITAHCGAVAGVINSGFDLTAGAAGLPAGTIVAINSTNGVAVNVSAPTGVVELGGGNYSLSAGLAANQKITLNRLLNVSVATVTTATVILPAGFTSSGNPKTTAELRYVDSGVAGLLGCQVGA</sequence>
<dbReference type="RefSeq" id="WP_163774202.1">
    <property type="nucleotide sequence ID" value="NZ_JAAGXA010000019.1"/>
</dbReference>